<accession>A0A1C4YUM8</accession>
<protein>
    <submittedName>
        <fullName evidence="2">Probable F420-dependent oxidoreductase, MSMEG_2256 family</fullName>
    </submittedName>
</protein>
<dbReference type="Gene3D" id="3.20.20.30">
    <property type="entry name" value="Luciferase-like domain"/>
    <property type="match status" value="1"/>
</dbReference>
<evidence type="ECO:0000313" key="2">
    <source>
        <dbReference type="EMBL" id="SCF24462.1"/>
    </source>
</evidence>
<dbReference type="PANTHER" id="PTHR43244:SF2">
    <property type="entry name" value="CONSERVED HYPOTHETICAL ALANINE AND PROLINE-RICH PROTEIN"/>
    <property type="match status" value="1"/>
</dbReference>
<keyword evidence="3" id="KW-1185">Reference proteome</keyword>
<dbReference type="Proteomes" id="UP000198253">
    <property type="component" value="Chromosome I"/>
</dbReference>
<dbReference type="InterPro" id="IPR050564">
    <property type="entry name" value="F420-G6PD/mer"/>
</dbReference>
<name>A0A1C4YUM8_MICEC</name>
<dbReference type="OrthoDB" id="3284378at2"/>
<dbReference type="InterPro" id="IPR019919">
    <property type="entry name" value="Lucif-like_OxRdtase_MSMEG_2256"/>
</dbReference>
<dbReference type="InterPro" id="IPR011251">
    <property type="entry name" value="Luciferase-like_dom"/>
</dbReference>
<dbReference type="AlphaFoldDB" id="A0A1C4YUM8"/>
<evidence type="ECO:0000313" key="3">
    <source>
        <dbReference type="Proteomes" id="UP000198253"/>
    </source>
</evidence>
<dbReference type="NCBIfam" id="TIGR03617">
    <property type="entry name" value="F420_MSMEG_2256"/>
    <property type="match status" value="1"/>
</dbReference>
<dbReference type="CDD" id="cd01097">
    <property type="entry name" value="Tetrahydromethanopterin_reductase"/>
    <property type="match status" value="1"/>
</dbReference>
<dbReference type="PANTHER" id="PTHR43244">
    <property type="match status" value="1"/>
</dbReference>
<dbReference type="InParanoid" id="A0A1C4YUM8"/>
<reference evidence="3" key="1">
    <citation type="submission" date="2016-06" db="EMBL/GenBank/DDBJ databases">
        <authorList>
            <person name="Varghese N."/>
            <person name="Submissions Spin"/>
        </authorList>
    </citation>
    <scope>NUCLEOTIDE SEQUENCE [LARGE SCALE GENOMIC DNA]</scope>
    <source>
        <strain evidence="3">DSM 43816</strain>
    </source>
</reference>
<dbReference type="PROSITE" id="PS51257">
    <property type="entry name" value="PROKAR_LIPOPROTEIN"/>
    <property type="match status" value="1"/>
</dbReference>
<evidence type="ECO:0000259" key="1">
    <source>
        <dbReference type="Pfam" id="PF00296"/>
    </source>
</evidence>
<feature type="domain" description="Luciferase-like" evidence="1">
    <location>
        <begin position="18"/>
        <end position="298"/>
    </location>
</feature>
<gene>
    <name evidence="2" type="ORF">GA0070618_4404</name>
</gene>
<dbReference type="InterPro" id="IPR036661">
    <property type="entry name" value="Luciferase-like_sf"/>
</dbReference>
<proteinExistence type="predicted"/>
<dbReference type="Pfam" id="PF00296">
    <property type="entry name" value="Bac_luciferase"/>
    <property type="match status" value="1"/>
</dbReference>
<dbReference type="EMBL" id="LT607413">
    <property type="protein sequence ID" value="SCF24462.1"/>
    <property type="molecule type" value="Genomic_DNA"/>
</dbReference>
<dbReference type="SUPFAM" id="SSF51679">
    <property type="entry name" value="Bacterial luciferase-like"/>
    <property type="match status" value="1"/>
</dbReference>
<sequence length="351" mass="38284">MKIDMGMIGSSAAACSPVAAEAEAQGFDGVWASESVTDAFLQAQAALLATREVTVGTAIAVAFARNPMSTAYLAWDLAAMSQGRFVLGLGSQIQPHIERRFSMPWSAPVARMRDFLQAIDAIFAAWRNGSRLDYRGPHYQHTLMTPVFTPNHHEHRIPTMIAAVGAKMTELGGELCDGLLLHGMTTIAYLDGVTLPALEKGLAAAGRSRADVELYAPVFMVMGDTEEEIAESTRKTREQIAFYASTPAYRAVLDSVGYGELQGELQKMSREGRWAEMGDLVDDTLLGQIALVGTPEDMPRLCRERYTGRLDRVSSYFGWPSGDPDRLRGILADFAEQPASPGPQQRPEEQP</sequence>
<organism evidence="2 3">
    <name type="scientific">Micromonospora echinospora</name>
    <name type="common">Micromonospora purpurea</name>
    <dbReference type="NCBI Taxonomy" id="1877"/>
    <lineage>
        <taxon>Bacteria</taxon>
        <taxon>Bacillati</taxon>
        <taxon>Actinomycetota</taxon>
        <taxon>Actinomycetes</taxon>
        <taxon>Micromonosporales</taxon>
        <taxon>Micromonosporaceae</taxon>
        <taxon>Micromonospora</taxon>
    </lineage>
</organism>
<dbReference type="RefSeq" id="WP_088983310.1">
    <property type="nucleotide sequence ID" value="NZ_LT607413.1"/>
</dbReference>
<dbReference type="GO" id="GO:0016705">
    <property type="term" value="F:oxidoreductase activity, acting on paired donors, with incorporation or reduction of molecular oxygen"/>
    <property type="evidence" value="ECO:0007669"/>
    <property type="project" value="InterPro"/>
</dbReference>